<sequence length="362" mass="38195">MARSDDSTRPGRDTDPGWAGMTHDDWRAAEPVLARLAAGADPRRPGAVPGEPDWTPLHAATRAGAPAGVLVALLRYGAEPDPADAEGCTPLWYAVCRNDEEGAAALLDGGADGWRPCLDGWSPGHLAMTLPALAPLFARLPGAVLPGAAERAAQAEADRLIDVMRAVEYTEGCGVAFVAGVTEDELIRRLGADPAGFPVLGPGSYPWDEPGDDDLDEDDEDDEDDADDEEEEGGNGGVGNWVGVSGVEGGCVVVQPAGFTPGSEDFLVRVSSGTTAYGVYFNPKGGTFGSLARDGEVVRREEIGLSPFAGDPPEFYRFRFWRTGAGAPYDAASLAYACAAAGVRPTDAEPLNRRPRRWVRMR</sequence>
<feature type="repeat" description="ANK" evidence="1">
    <location>
        <begin position="52"/>
        <end position="85"/>
    </location>
</feature>
<evidence type="ECO:0000313" key="4">
    <source>
        <dbReference type="Proteomes" id="UP000298111"/>
    </source>
</evidence>
<accession>A0A8H1L8I2</accession>
<dbReference type="InterPro" id="IPR036770">
    <property type="entry name" value="Ankyrin_rpt-contain_sf"/>
</dbReference>
<dbReference type="Proteomes" id="UP000298111">
    <property type="component" value="Unassembled WGS sequence"/>
</dbReference>
<feature type="region of interest" description="Disordered" evidence="2">
    <location>
        <begin position="199"/>
        <end position="240"/>
    </location>
</feature>
<dbReference type="PROSITE" id="PS50088">
    <property type="entry name" value="ANK_REPEAT"/>
    <property type="match status" value="1"/>
</dbReference>
<evidence type="ECO:0000313" key="3">
    <source>
        <dbReference type="EMBL" id="TGG78792.1"/>
    </source>
</evidence>
<comment type="caution">
    <text evidence="3">The sequence shown here is derived from an EMBL/GenBank/DDBJ whole genome shotgun (WGS) entry which is preliminary data.</text>
</comment>
<dbReference type="Pfam" id="PF12796">
    <property type="entry name" value="Ank_2"/>
    <property type="match status" value="1"/>
</dbReference>
<evidence type="ECO:0000256" key="1">
    <source>
        <dbReference type="PROSITE-ProRule" id="PRU00023"/>
    </source>
</evidence>
<gene>
    <name evidence="3" type="ORF">D8771_24100</name>
</gene>
<dbReference type="AlphaFoldDB" id="A0A8H1L8I2"/>
<dbReference type="SMART" id="SM00248">
    <property type="entry name" value="ANK"/>
    <property type="match status" value="2"/>
</dbReference>
<dbReference type="Gene3D" id="1.25.40.20">
    <property type="entry name" value="Ankyrin repeat-containing domain"/>
    <property type="match status" value="1"/>
</dbReference>
<feature type="region of interest" description="Disordered" evidence="2">
    <location>
        <begin position="1"/>
        <end position="25"/>
    </location>
</feature>
<dbReference type="EMBL" id="RCIY01000085">
    <property type="protein sequence ID" value="TGG78792.1"/>
    <property type="molecule type" value="Genomic_DNA"/>
</dbReference>
<dbReference type="RefSeq" id="WP_135567399.1">
    <property type="nucleotide sequence ID" value="NZ_CP103060.1"/>
</dbReference>
<feature type="compositionally biased region" description="Acidic residues" evidence="2">
    <location>
        <begin position="209"/>
        <end position="233"/>
    </location>
</feature>
<organism evidence="3 4">
    <name type="scientific">Streptomyces albus</name>
    <dbReference type="NCBI Taxonomy" id="1888"/>
    <lineage>
        <taxon>Bacteria</taxon>
        <taxon>Bacillati</taxon>
        <taxon>Actinomycetota</taxon>
        <taxon>Actinomycetes</taxon>
        <taxon>Kitasatosporales</taxon>
        <taxon>Streptomycetaceae</taxon>
        <taxon>Streptomyces</taxon>
    </lineage>
</organism>
<protein>
    <submittedName>
        <fullName evidence="3">Ankyrin repeat domain-containing protein</fullName>
    </submittedName>
</protein>
<name>A0A8H1L8I2_9ACTN</name>
<dbReference type="GeneID" id="75184636"/>
<feature type="compositionally biased region" description="Basic and acidic residues" evidence="2">
    <location>
        <begin position="1"/>
        <end position="15"/>
    </location>
</feature>
<reference evidence="3 4" key="1">
    <citation type="submission" date="2018-10" db="EMBL/GenBank/DDBJ databases">
        <title>Isolation of pseudouridimycin from Streptomyces albus DSM 40763.</title>
        <authorList>
            <person name="Rosenqvist P."/>
            <person name="Metsae-Ketelae M."/>
            <person name="Virta P."/>
        </authorList>
    </citation>
    <scope>NUCLEOTIDE SEQUENCE [LARGE SCALE GENOMIC DNA]</scope>
    <source>
        <strain evidence="3 4">DSM 40763</strain>
    </source>
</reference>
<dbReference type="SUPFAM" id="SSF48403">
    <property type="entry name" value="Ankyrin repeat"/>
    <property type="match status" value="1"/>
</dbReference>
<feature type="region of interest" description="Disordered" evidence="2">
    <location>
        <begin position="36"/>
        <end position="55"/>
    </location>
</feature>
<dbReference type="InterPro" id="IPR002110">
    <property type="entry name" value="Ankyrin_rpt"/>
</dbReference>
<keyword evidence="1" id="KW-0040">ANK repeat</keyword>
<evidence type="ECO:0000256" key="2">
    <source>
        <dbReference type="SAM" id="MobiDB-lite"/>
    </source>
</evidence>
<proteinExistence type="predicted"/>